<evidence type="ECO:0000313" key="1">
    <source>
        <dbReference type="EMBL" id="USR93293.1"/>
    </source>
</evidence>
<gene>
    <name evidence="1" type="ORF">NEA10_20525</name>
</gene>
<dbReference type="EMBL" id="CP098612">
    <property type="protein sequence ID" value="USR93293.1"/>
    <property type="molecule type" value="Genomic_DNA"/>
</dbReference>
<evidence type="ECO:0008006" key="3">
    <source>
        <dbReference type="Google" id="ProtNLM"/>
    </source>
</evidence>
<reference evidence="1" key="1">
    <citation type="submission" date="2022-06" db="EMBL/GenBank/DDBJ databases">
        <title>Genome sequence of Phormidium yuhuli AB48 isolated from an industrial photobioreactor environment.</title>
        <authorList>
            <person name="Qiu Y."/>
            <person name="Noonan A.J.C."/>
            <person name="Dofher K."/>
            <person name="Koch M."/>
            <person name="Kieft B."/>
            <person name="Lin X."/>
            <person name="Ziels R.M."/>
            <person name="Hallam S.J."/>
        </authorList>
    </citation>
    <scope>NUCLEOTIDE SEQUENCE</scope>
    <source>
        <strain evidence="1">AB48</strain>
        <plasmid evidence="1">unnamed</plasmid>
    </source>
</reference>
<evidence type="ECO:0000313" key="2">
    <source>
        <dbReference type="Proteomes" id="UP001056708"/>
    </source>
</evidence>
<proteinExistence type="predicted"/>
<keyword evidence="1" id="KW-0614">Plasmid</keyword>
<organism evidence="1 2">
    <name type="scientific">Phormidium yuhuli AB48</name>
    <dbReference type="NCBI Taxonomy" id="2940671"/>
    <lineage>
        <taxon>Bacteria</taxon>
        <taxon>Bacillati</taxon>
        <taxon>Cyanobacteriota</taxon>
        <taxon>Cyanophyceae</taxon>
        <taxon>Oscillatoriophycideae</taxon>
        <taxon>Oscillatoriales</taxon>
        <taxon>Oscillatoriaceae</taxon>
        <taxon>Phormidium</taxon>
        <taxon>Phormidium yuhuli</taxon>
    </lineage>
</organism>
<geneLocation type="plasmid" evidence="1 2">
    <name>unnamed</name>
</geneLocation>
<protein>
    <recommendedName>
        <fullName evidence="3">Phage protein</fullName>
    </recommendedName>
</protein>
<dbReference type="RefSeq" id="WP_252665478.1">
    <property type="nucleotide sequence ID" value="NZ_CP098612.1"/>
</dbReference>
<sequence length="105" mass="11490">MKIWKSKALRLTITYPDGPEPFPADKLTVRSDDDPFLADMAREEIINAQLYGFPVDKGGEFVPWEIDGVISGVFHDSFRDSGGNGFELVQGAIAPKPELPEGAVP</sequence>
<dbReference type="Proteomes" id="UP001056708">
    <property type="component" value="Plasmid unnamed"/>
</dbReference>
<keyword evidence="2" id="KW-1185">Reference proteome</keyword>
<name>A0ABY5AWW8_9CYAN</name>
<accession>A0ABY5AWW8</accession>